<organism evidence="2 3">
    <name type="scientific">Erythrobacter westpacificensis</name>
    <dbReference type="NCBI Taxonomy" id="1055231"/>
    <lineage>
        <taxon>Bacteria</taxon>
        <taxon>Pseudomonadati</taxon>
        <taxon>Pseudomonadota</taxon>
        <taxon>Alphaproteobacteria</taxon>
        <taxon>Sphingomonadales</taxon>
        <taxon>Erythrobacteraceae</taxon>
        <taxon>Erythrobacter/Porphyrobacter group</taxon>
        <taxon>Erythrobacter</taxon>
    </lineage>
</organism>
<evidence type="ECO:0000313" key="3">
    <source>
        <dbReference type="Proteomes" id="UP001500518"/>
    </source>
</evidence>
<feature type="region of interest" description="Disordered" evidence="1">
    <location>
        <begin position="143"/>
        <end position="175"/>
    </location>
</feature>
<comment type="caution">
    <text evidence="2">The sequence shown here is derived from an EMBL/GenBank/DDBJ whole genome shotgun (WGS) entry which is preliminary data.</text>
</comment>
<dbReference type="InterPro" id="IPR036388">
    <property type="entry name" value="WH-like_DNA-bd_sf"/>
</dbReference>
<dbReference type="InterPro" id="IPR036390">
    <property type="entry name" value="WH_DNA-bd_sf"/>
</dbReference>
<name>A0ABP9KGG1_9SPHN</name>
<gene>
    <name evidence="2" type="ORF">GCM10023208_24570</name>
</gene>
<reference evidence="3" key="1">
    <citation type="journal article" date="2019" name="Int. J. Syst. Evol. Microbiol.">
        <title>The Global Catalogue of Microorganisms (GCM) 10K type strain sequencing project: providing services to taxonomists for standard genome sequencing and annotation.</title>
        <authorList>
            <consortium name="The Broad Institute Genomics Platform"/>
            <consortium name="The Broad Institute Genome Sequencing Center for Infectious Disease"/>
            <person name="Wu L."/>
            <person name="Ma J."/>
        </authorList>
    </citation>
    <scope>NUCLEOTIDE SEQUENCE [LARGE SCALE GENOMIC DNA]</scope>
    <source>
        <strain evidence="3">JCM 18014</strain>
    </source>
</reference>
<protein>
    <recommendedName>
        <fullName evidence="4">Helix-turn-helix domain-containing protein</fullName>
    </recommendedName>
</protein>
<dbReference type="Proteomes" id="UP001500518">
    <property type="component" value="Unassembled WGS sequence"/>
</dbReference>
<accession>A0ABP9KGG1</accession>
<evidence type="ECO:0000256" key="1">
    <source>
        <dbReference type="SAM" id="MobiDB-lite"/>
    </source>
</evidence>
<evidence type="ECO:0000313" key="2">
    <source>
        <dbReference type="EMBL" id="GAA5058260.1"/>
    </source>
</evidence>
<dbReference type="SUPFAM" id="SSF46785">
    <property type="entry name" value="Winged helix' DNA-binding domain"/>
    <property type="match status" value="1"/>
</dbReference>
<dbReference type="Gene3D" id="1.10.10.10">
    <property type="entry name" value="Winged helix-like DNA-binding domain superfamily/Winged helix DNA-binding domain"/>
    <property type="match status" value="1"/>
</dbReference>
<dbReference type="RefSeq" id="WP_346033353.1">
    <property type="nucleotide sequence ID" value="NZ_BAABHV010000017.1"/>
</dbReference>
<sequence>MADGPGKRKKKPRWAAMPERAIMDPALKPLELRCLMVISLHDGMSTVRGNGGGCYARLSTLAEKARTDITNFSKAVKRLIELGYVIREQQQGDKRRFTLRVDFESEDSWCGDQHSDSADNYASIDEPATIVGEDANHAAEIVGHGDRENGRTPPKTTPHYIPLNGELNSDESGELNSDESAHFAFREMRRVGGSRSLGELLQGEKGDPAEAGLSEGEQASIKALLPRSWPDLSTDAQLHHFERAFGKVGRSPELLIPVERQEFASWLFSISDNFAGEAVAYRAERLLDQMEA</sequence>
<proteinExistence type="predicted"/>
<evidence type="ECO:0008006" key="4">
    <source>
        <dbReference type="Google" id="ProtNLM"/>
    </source>
</evidence>
<keyword evidence="3" id="KW-1185">Reference proteome</keyword>
<dbReference type="EMBL" id="BAABHV010000017">
    <property type="protein sequence ID" value="GAA5058260.1"/>
    <property type="molecule type" value="Genomic_DNA"/>
</dbReference>